<dbReference type="InParanoid" id="A0A3N4MIM7"/>
<organism evidence="2 3">
    <name type="scientific">Terfezia boudieri ATCC MYA-4762</name>
    <dbReference type="NCBI Taxonomy" id="1051890"/>
    <lineage>
        <taxon>Eukaryota</taxon>
        <taxon>Fungi</taxon>
        <taxon>Dikarya</taxon>
        <taxon>Ascomycota</taxon>
        <taxon>Pezizomycotina</taxon>
        <taxon>Pezizomycetes</taxon>
        <taxon>Pezizales</taxon>
        <taxon>Pezizaceae</taxon>
        <taxon>Terfezia</taxon>
    </lineage>
</organism>
<feature type="compositionally biased region" description="Polar residues" evidence="1">
    <location>
        <begin position="16"/>
        <end position="26"/>
    </location>
</feature>
<dbReference type="AlphaFoldDB" id="A0A3N4MIM7"/>
<protein>
    <submittedName>
        <fullName evidence="2">Uncharacterized protein</fullName>
    </submittedName>
</protein>
<evidence type="ECO:0000256" key="1">
    <source>
        <dbReference type="SAM" id="MobiDB-lite"/>
    </source>
</evidence>
<evidence type="ECO:0000313" key="3">
    <source>
        <dbReference type="Proteomes" id="UP000267821"/>
    </source>
</evidence>
<feature type="region of interest" description="Disordered" evidence="1">
    <location>
        <begin position="16"/>
        <end position="46"/>
    </location>
</feature>
<evidence type="ECO:0000313" key="2">
    <source>
        <dbReference type="EMBL" id="RPB28385.1"/>
    </source>
</evidence>
<keyword evidence="3" id="KW-1185">Reference proteome</keyword>
<proteinExistence type="predicted"/>
<dbReference type="Proteomes" id="UP000267821">
    <property type="component" value="Unassembled WGS sequence"/>
</dbReference>
<name>A0A3N4MIM7_9PEZI</name>
<dbReference type="EMBL" id="ML121529">
    <property type="protein sequence ID" value="RPB28385.1"/>
    <property type="molecule type" value="Genomic_DNA"/>
</dbReference>
<reference evidence="2 3" key="1">
    <citation type="journal article" date="2018" name="Nat. Ecol. Evol.">
        <title>Pezizomycetes genomes reveal the molecular basis of ectomycorrhizal truffle lifestyle.</title>
        <authorList>
            <person name="Murat C."/>
            <person name="Payen T."/>
            <person name="Noel B."/>
            <person name="Kuo A."/>
            <person name="Morin E."/>
            <person name="Chen J."/>
            <person name="Kohler A."/>
            <person name="Krizsan K."/>
            <person name="Balestrini R."/>
            <person name="Da Silva C."/>
            <person name="Montanini B."/>
            <person name="Hainaut M."/>
            <person name="Levati E."/>
            <person name="Barry K.W."/>
            <person name="Belfiori B."/>
            <person name="Cichocki N."/>
            <person name="Clum A."/>
            <person name="Dockter R.B."/>
            <person name="Fauchery L."/>
            <person name="Guy J."/>
            <person name="Iotti M."/>
            <person name="Le Tacon F."/>
            <person name="Lindquist E.A."/>
            <person name="Lipzen A."/>
            <person name="Malagnac F."/>
            <person name="Mello A."/>
            <person name="Molinier V."/>
            <person name="Miyauchi S."/>
            <person name="Poulain J."/>
            <person name="Riccioni C."/>
            <person name="Rubini A."/>
            <person name="Sitrit Y."/>
            <person name="Splivallo R."/>
            <person name="Traeger S."/>
            <person name="Wang M."/>
            <person name="Zifcakova L."/>
            <person name="Wipf D."/>
            <person name="Zambonelli A."/>
            <person name="Paolocci F."/>
            <person name="Nowrousian M."/>
            <person name="Ottonello S."/>
            <person name="Baldrian P."/>
            <person name="Spatafora J.W."/>
            <person name="Henrissat B."/>
            <person name="Nagy L.G."/>
            <person name="Aury J.M."/>
            <person name="Wincker P."/>
            <person name="Grigoriev I.V."/>
            <person name="Bonfante P."/>
            <person name="Martin F.M."/>
        </authorList>
    </citation>
    <scope>NUCLEOTIDE SEQUENCE [LARGE SCALE GENOMIC DNA]</scope>
    <source>
        <strain evidence="2 3">ATCC MYA-4762</strain>
    </source>
</reference>
<sequence length="69" mass="8052">MGRECYIRSEHTLMSQCESTKSSEFTKPSEPTKPGESTEPTDEPDQVHCLQPHFWLMSGRKPCRKSYRF</sequence>
<gene>
    <name evidence="2" type="ORF">L211DRAFT_833340</name>
</gene>
<accession>A0A3N4MIM7</accession>